<protein>
    <submittedName>
        <fullName evidence="8">Purine permease 3</fullName>
    </submittedName>
</protein>
<dbReference type="GO" id="GO:0016020">
    <property type="term" value="C:membrane"/>
    <property type="evidence" value="ECO:0007669"/>
    <property type="project" value="UniProtKB-SubCell"/>
</dbReference>
<sequence>MEVLRILISVLVPANKVLAVIFYHEKFQAEKGVSVFLSFGGFISYFFVEIKTSKKEKMKLKNTTTTSYGDDQISEA</sequence>
<dbReference type="GO" id="GO:0015211">
    <property type="term" value="F:purine nucleoside transmembrane transporter activity"/>
    <property type="evidence" value="ECO:0007669"/>
    <property type="project" value="InterPro"/>
</dbReference>
<evidence type="ECO:0000256" key="1">
    <source>
        <dbReference type="ARBA" id="ARBA00004370"/>
    </source>
</evidence>
<evidence type="ECO:0000256" key="4">
    <source>
        <dbReference type="ARBA" id="ARBA00022692"/>
    </source>
</evidence>
<keyword evidence="3" id="KW-0813">Transport</keyword>
<keyword evidence="4 7" id="KW-0812">Transmembrane</keyword>
<dbReference type="PANTHER" id="PTHR31376">
    <property type="entry name" value="OS09G0467300 PROTEIN-RELATED"/>
    <property type="match status" value="1"/>
</dbReference>
<dbReference type="EMBL" id="JACGWJ010000001">
    <property type="protein sequence ID" value="KAL0441542.1"/>
    <property type="molecule type" value="Genomic_DNA"/>
</dbReference>
<comment type="caution">
    <text evidence="8">The sequence shown here is derived from an EMBL/GenBank/DDBJ whole genome shotgun (WGS) entry which is preliminary data.</text>
</comment>
<evidence type="ECO:0000256" key="6">
    <source>
        <dbReference type="ARBA" id="ARBA00023136"/>
    </source>
</evidence>
<evidence type="ECO:0000313" key="8">
    <source>
        <dbReference type="EMBL" id="KAL0441542.1"/>
    </source>
</evidence>
<evidence type="ECO:0000256" key="5">
    <source>
        <dbReference type="ARBA" id="ARBA00022989"/>
    </source>
</evidence>
<evidence type="ECO:0000256" key="7">
    <source>
        <dbReference type="SAM" id="Phobius"/>
    </source>
</evidence>
<feature type="transmembrane region" description="Helical" evidence="7">
    <location>
        <begin position="29"/>
        <end position="48"/>
    </location>
</feature>
<name>A0AAW2WM49_SESRA</name>
<dbReference type="Pfam" id="PF16913">
    <property type="entry name" value="PUNUT"/>
    <property type="match status" value="1"/>
</dbReference>
<reference evidence="8" key="1">
    <citation type="submission" date="2020-06" db="EMBL/GenBank/DDBJ databases">
        <authorList>
            <person name="Li T."/>
            <person name="Hu X."/>
            <person name="Zhang T."/>
            <person name="Song X."/>
            <person name="Zhang H."/>
            <person name="Dai N."/>
            <person name="Sheng W."/>
            <person name="Hou X."/>
            <person name="Wei L."/>
        </authorList>
    </citation>
    <scope>NUCLEOTIDE SEQUENCE</scope>
    <source>
        <strain evidence="8">G02</strain>
        <tissue evidence="8">Leaf</tissue>
    </source>
</reference>
<dbReference type="PANTHER" id="PTHR31376:SF1">
    <property type="entry name" value="PURINE PERMEASE 2"/>
    <property type="match status" value="1"/>
</dbReference>
<proteinExistence type="inferred from homology"/>
<dbReference type="AlphaFoldDB" id="A0AAW2WM49"/>
<comment type="similarity">
    <text evidence="2">Belongs to the purine permeases (TC 2.A.7.14) family.</text>
</comment>
<organism evidence="8">
    <name type="scientific">Sesamum radiatum</name>
    <name type="common">Black benniseed</name>
    <dbReference type="NCBI Taxonomy" id="300843"/>
    <lineage>
        <taxon>Eukaryota</taxon>
        <taxon>Viridiplantae</taxon>
        <taxon>Streptophyta</taxon>
        <taxon>Embryophyta</taxon>
        <taxon>Tracheophyta</taxon>
        <taxon>Spermatophyta</taxon>
        <taxon>Magnoliopsida</taxon>
        <taxon>eudicotyledons</taxon>
        <taxon>Gunneridae</taxon>
        <taxon>Pentapetalae</taxon>
        <taxon>asterids</taxon>
        <taxon>lamiids</taxon>
        <taxon>Lamiales</taxon>
        <taxon>Pedaliaceae</taxon>
        <taxon>Sesamum</taxon>
    </lineage>
</organism>
<keyword evidence="5 7" id="KW-1133">Transmembrane helix</keyword>
<reference evidence="8" key="2">
    <citation type="journal article" date="2024" name="Plant">
        <title>Genomic evolution and insights into agronomic trait innovations of Sesamum species.</title>
        <authorList>
            <person name="Miao H."/>
            <person name="Wang L."/>
            <person name="Qu L."/>
            <person name="Liu H."/>
            <person name="Sun Y."/>
            <person name="Le M."/>
            <person name="Wang Q."/>
            <person name="Wei S."/>
            <person name="Zheng Y."/>
            <person name="Lin W."/>
            <person name="Duan Y."/>
            <person name="Cao H."/>
            <person name="Xiong S."/>
            <person name="Wang X."/>
            <person name="Wei L."/>
            <person name="Li C."/>
            <person name="Ma Q."/>
            <person name="Ju M."/>
            <person name="Zhao R."/>
            <person name="Li G."/>
            <person name="Mu C."/>
            <person name="Tian Q."/>
            <person name="Mei H."/>
            <person name="Zhang T."/>
            <person name="Gao T."/>
            <person name="Zhang H."/>
        </authorList>
    </citation>
    <scope>NUCLEOTIDE SEQUENCE</scope>
    <source>
        <strain evidence="8">G02</strain>
    </source>
</reference>
<accession>A0AAW2WM49</accession>
<evidence type="ECO:0000256" key="3">
    <source>
        <dbReference type="ARBA" id="ARBA00022448"/>
    </source>
</evidence>
<dbReference type="InterPro" id="IPR030182">
    <property type="entry name" value="PUP_plant"/>
</dbReference>
<evidence type="ECO:0000256" key="2">
    <source>
        <dbReference type="ARBA" id="ARBA00006213"/>
    </source>
</evidence>
<keyword evidence="6 7" id="KW-0472">Membrane</keyword>
<comment type="subcellular location">
    <subcellularLocation>
        <location evidence="1">Membrane</location>
    </subcellularLocation>
</comment>
<dbReference type="GO" id="GO:0005345">
    <property type="term" value="F:purine nucleobase transmembrane transporter activity"/>
    <property type="evidence" value="ECO:0007669"/>
    <property type="project" value="UniProtKB-ARBA"/>
</dbReference>
<gene>
    <name evidence="8" type="ORF">Sradi_0093100</name>
</gene>